<evidence type="ECO:0000313" key="1">
    <source>
        <dbReference type="EMBL" id="KAJ1898108.1"/>
    </source>
</evidence>
<organism evidence="1 2">
    <name type="scientific">Kickxella alabastrina</name>
    <dbReference type="NCBI Taxonomy" id="61397"/>
    <lineage>
        <taxon>Eukaryota</taxon>
        <taxon>Fungi</taxon>
        <taxon>Fungi incertae sedis</taxon>
        <taxon>Zoopagomycota</taxon>
        <taxon>Kickxellomycotina</taxon>
        <taxon>Kickxellomycetes</taxon>
        <taxon>Kickxellales</taxon>
        <taxon>Kickxellaceae</taxon>
        <taxon>Kickxella</taxon>
    </lineage>
</organism>
<reference evidence="1" key="1">
    <citation type="submission" date="2022-07" db="EMBL/GenBank/DDBJ databases">
        <title>Phylogenomic reconstructions and comparative analyses of Kickxellomycotina fungi.</title>
        <authorList>
            <person name="Reynolds N.K."/>
            <person name="Stajich J.E."/>
            <person name="Barry K."/>
            <person name="Grigoriev I.V."/>
            <person name="Crous P."/>
            <person name="Smith M.E."/>
        </authorList>
    </citation>
    <scope>NUCLEOTIDE SEQUENCE</scope>
    <source>
        <strain evidence="1">Benny 63K</strain>
    </source>
</reference>
<protein>
    <submittedName>
        <fullName evidence="1">Uncharacterized protein</fullName>
    </submittedName>
</protein>
<comment type="caution">
    <text evidence="1">The sequence shown here is derived from an EMBL/GenBank/DDBJ whole genome shotgun (WGS) entry which is preliminary data.</text>
</comment>
<sequence>MVSSEKIPELLADRRHAHGFEQHRRQMTLVRKMGVLLLSIPALLLLLYAGAYLYGVEFPEKPGTLPRAPHEYLSLYPTNKHLGAEDKGYRTGLAEPTLVSNGTHLFRPTLILVSLDGFRADYLDRGITPELLRLGKRGLRADYMIPSFPSSTFPNHYTIVTGMYPGSHGIVSNEFYDTELNDTFVYKDAKRNIESKWWEGGEPIWVTAEKQGIRAGINMWPGSTAVIHRTKPTYVLPYNDNVHPTKKTQQLLEWLDLPLENRPAFLATYMPEVDSAAHRLGPDARDVNDAISLVDAALGDLWTQLEQRNLTHIVNLMVVSDHGMAATKAQANAIYLDEIIDLTKVRGIYNWPLGGIQPLDEADVPEMYEQLRRASVGQPWSVYLRKDIPERFHYTNEARIAPVYIIPELPYYVTTRAMDKFHARKQLELEQQDSGKKHRVIGAHGFDNLHPLMRATFVAVGPAFRSRNAPAPNIAVNLAALNATLATEAATDAGRDADTDADTVSIQMMNEGLRISDMNAEQDYLELVRNAVVSEPDVKYRAEYDRLWGEEMMGEDRLRNIRHPPFENVELYGLMTHILGLVPAPNNGTAQFSRWWLRQ</sequence>
<keyword evidence="2" id="KW-1185">Reference proteome</keyword>
<dbReference type="EMBL" id="JANBPG010000268">
    <property type="protein sequence ID" value="KAJ1898108.1"/>
    <property type="molecule type" value="Genomic_DNA"/>
</dbReference>
<gene>
    <name evidence="1" type="ORF">LPJ66_002954</name>
</gene>
<name>A0ACC1IMZ2_9FUNG</name>
<accession>A0ACC1IMZ2</accession>
<dbReference type="Proteomes" id="UP001150581">
    <property type="component" value="Unassembled WGS sequence"/>
</dbReference>
<evidence type="ECO:0000313" key="2">
    <source>
        <dbReference type="Proteomes" id="UP001150581"/>
    </source>
</evidence>
<proteinExistence type="predicted"/>